<protein>
    <recommendedName>
        <fullName evidence="7">DUF1232 domain-containing protein</fullName>
    </recommendedName>
</protein>
<evidence type="ECO:0000256" key="4">
    <source>
        <dbReference type="ARBA" id="ARBA00023136"/>
    </source>
</evidence>
<keyword evidence="2 6" id="KW-0812">Transmembrane</keyword>
<organism evidence="8 9">
    <name type="scientific">Gordonia rhizosphera NBRC 16068</name>
    <dbReference type="NCBI Taxonomy" id="1108045"/>
    <lineage>
        <taxon>Bacteria</taxon>
        <taxon>Bacillati</taxon>
        <taxon>Actinomycetota</taxon>
        <taxon>Actinomycetes</taxon>
        <taxon>Mycobacteriales</taxon>
        <taxon>Gordoniaceae</taxon>
        <taxon>Gordonia</taxon>
    </lineage>
</organism>
<evidence type="ECO:0000313" key="9">
    <source>
        <dbReference type="Proteomes" id="UP000008363"/>
    </source>
</evidence>
<accession>K6VZW7</accession>
<name>K6VZW7_9ACTN</name>
<dbReference type="GO" id="GO:0012505">
    <property type="term" value="C:endomembrane system"/>
    <property type="evidence" value="ECO:0007669"/>
    <property type="project" value="UniProtKB-SubCell"/>
</dbReference>
<keyword evidence="4 6" id="KW-0472">Membrane</keyword>
<proteinExistence type="predicted"/>
<dbReference type="OrthoDB" id="9804184at2"/>
<feature type="compositionally biased region" description="Basic residues" evidence="5">
    <location>
        <begin position="155"/>
        <end position="165"/>
    </location>
</feature>
<dbReference type="Proteomes" id="UP000008363">
    <property type="component" value="Unassembled WGS sequence"/>
</dbReference>
<feature type="region of interest" description="Disordered" evidence="5">
    <location>
        <begin position="139"/>
        <end position="165"/>
    </location>
</feature>
<keyword evidence="3 6" id="KW-1133">Transmembrane helix</keyword>
<dbReference type="STRING" id="1108045.GORHZ_180_00140"/>
<keyword evidence="9" id="KW-1185">Reference proteome</keyword>
<evidence type="ECO:0000256" key="3">
    <source>
        <dbReference type="ARBA" id="ARBA00022989"/>
    </source>
</evidence>
<dbReference type="AlphaFoldDB" id="K6VZW7"/>
<feature type="transmembrane region" description="Helical" evidence="6">
    <location>
        <begin position="6"/>
        <end position="31"/>
    </location>
</feature>
<dbReference type="EMBL" id="BAHC01000180">
    <property type="protein sequence ID" value="GAB92455.1"/>
    <property type="molecule type" value="Genomic_DNA"/>
</dbReference>
<evidence type="ECO:0000313" key="8">
    <source>
        <dbReference type="EMBL" id="GAB92455.1"/>
    </source>
</evidence>
<sequence>MTGSFMWDMAIGIAAALIVIWVALVITLVILRPSGGLLREALRILPDVLRLVRRLAADKTLPGGVRIRLWALLAYLALPFDLIPDFIPVLGYADDAIIVTAVLRAVVRRAGLEAVRAQWPGSDDGFAALCGVTGLTVKPSGYESPTEPSVDSPGRRARPRRASRG</sequence>
<dbReference type="Pfam" id="PF06803">
    <property type="entry name" value="DUF1232"/>
    <property type="match status" value="1"/>
</dbReference>
<evidence type="ECO:0000256" key="6">
    <source>
        <dbReference type="SAM" id="Phobius"/>
    </source>
</evidence>
<gene>
    <name evidence="8" type="ORF">GORHZ_180_00140</name>
</gene>
<evidence type="ECO:0000256" key="1">
    <source>
        <dbReference type="ARBA" id="ARBA00004127"/>
    </source>
</evidence>
<dbReference type="RefSeq" id="WP_006336922.1">
    <property type="nucleotide sequence ID" value="NZ_BAHC01000180.1"/>
</dbReference>
<comment type="subcellular location">
    <subcellularLocation>
        <location evidence="1">Endomembrane system</location>
        <topology evidence="1">Multi-pass membrane protein</topology>
    </subcellularLocation>
</comment>
<evidence type="ECO:0000256" key="2">
    <source>
        <dbReference type="ARBA" id="ARBA00022692"/>
    </source>
</evidence>
<reference evidence="8 9" key="1">
    <citation type="submission" date="2012-08" db="EMBL/GenBank/DDBJ databases">
        <title>Whole genome shotgun sequence of Gordonia rhizosphera NBRC 16068.</title>
        <authorList>
            <person name="Takarada H."/>
            <person name="Isaki S."/>
            <person name="Hosoyama A."/>
            <person name="Tsuchikane K."/>
            <person name="Katsumata H."/>
            <person name="Baba S."/>
            <person name="Ohji S."/>
            <person name="Yamazaki S."/>
            <person name="Fujita N."/>
        </authorList>
    </citation>
    <scope>NUCLEOTIDE SEQUENCE [LARGE SCALE GENOMIC DNA]</scope>
    <source>
        <strain evidence="8 9">NBRC 16068</strain>
    </source>
</reference>
<dbReference type="eggNOG" id="COG3339">
    <property type="taxonomic scope" value="Bacteria"/>
</dbReference>
<evidence type="ECO:0000256" key="5">
    <source>
        <dbReference type="SAM" id="MobiDB-lite"/>
    </source>
</evidence>
<dbReference type="InterPro" id="IPR010652">
    <property type="entry name" value="DUF1232"/>
</dbReference>
<comment type="caution">
    <text evidence="8">The sequence shown here is derived from an EMBL/GenBank/DDBJ whole genome shotgun (WGS) entry which is preliminary data.</text>
</comment>
<feature type="domain" description="DUF1232" evidence="7">
    <location>
        <begin position="66"/>
        <end position="100"/>
    </location>
</feature>
<evidence type="ECO:0000259" key="7">
    <source>
        <dbReference type="Pfam" id="PF06803"/>
    </source>
</evidence>